<evidence type="ECO:0000256" key="4">
    <source>
        <dbReference type="ARBA" id="ARBA00023136"/>
    </source>
</evidence>
<evidence type="ECO:0000313" key="6">
    <source>
        <dbReference type="EMBL" id="TFK29845.1"/>
    </source>
</evidence>
<organism evidence="6 7">
    <name type="scientific">Coprinopsis marcescibilis</name>
    <name type="common">Agaric fungus</name>
    <name type="synonym">Psathyrella marcescibilis</name>
    <dbReference type="NCBI Taxonomy" id="230819"/>
    <lineage>
        <taxon>Eukaryota</taxon>
        <taxon>Fungi</taxon>
        <taxon>Dikarya</taxon>
        <taxon>Basidiomycota</taxon>
        <taxon>Agaricomycotina</taxon>
        <taxon>Agaricomycetes</taxon>
        <taxon>Agaricomycetidae</taxon>
        <taxon>Agaricales</taxon>
        <taxon>Agaricineae</taxon>
        <taxon>Psathyrellaceae</taxon>
        <taxon>Coprinopsis</taxon>
    </lineage>
</organism>
<dbReference type="AlphaFoldDB" id="A0A5C3LAY1"/>
<dbReference type="Pfam" id="PF06687">
    <property type="entry name" value="SUR7"/>
    <property type="match status" value="1"/>
</dbReference>
<comment type="subcellular location">
    <subcellularLocation>
        <location evidence="1">Membrane</location>
        <topology evidence="1">Multi-pass membrane protein</topology>
    </subcellularLocation>
</comment>
<name>A0A5C3LAY1_COPMA</name>
<evidence type="ECO:0000256" key="5">
    <source>
        <dbReference type="SAM" id="Phobius"/>
    </source>
</evidence>
<reference evidence="6 7" key="1">
    <citation type="journal article" date="2019" name="Nat. Ecol. Evol.">
        <title>Megaphylogeny resolves global patterns of mushroom evolution.</title>
        <authorList>
            <person name="Varga T."/>
            <person name="Krizsan K."/>
            <person name="Foldi C."/>
            <person name="Dima B."/>
            <person name="Sanchez-Garcia M."/>
            <person name="Sanchez-Ramirez S."/>
            <person name="Szollosi G.J."/>
            <person name="Szarkandi J.G."/>
            <person name="Papp V."/>
            <person name="Albert L."/>
            <person name="Andreopoulos W."/>
            <person name="Angelini C."/>
            <person name="Antonin V."/>
            <person name="Barry K.W."/>
            <person name="Bougher N.L."/>
            <person name="Buchanan P."/>
            <person name="Buyck B."/>
            <person name="Bense V."/>
            <person name="Catcheside P."/>
            <person name="Chovatia M."/>
            <person name="Cooper J."/>
            <person name="Damon W."/>
            <person name="Desjardin D."/>
            <person name="Finy P."/>
            <person name="Geml J."/>
            <person name="Haridas S."/>
            <person name="Hughes K."/>
            <person name="Justo A."/>
            <person name="Karasinski D."/>
            <person name="Kautmanova I."/>
            <person name="Kiss B."/>
            <person name="Kocsube S."/>
            <person name="Kotiranta H."/>
            <person name="LaButti K.M."/>
            <person name="Lechner B.E."/>
            <person name="Liimatainen K."/>
            <person name="Lipzen A."/>
            <person name="Lukacs Z."/>
            <person name="Mihaltcheva S."/>
            <person name="Morgado L.N."/>
            <person name="Niskanen T."/>
            <person name="Noordeloos M.E."/>
            <person name="Ohm R.A."/>
            <person name="Ortiz-Santana B."/>
            <person name="Ovrebo C."/>
            <person name="Racz N."/>
            <person name="Riley R."/>
            <person name="Savchenko A."/>
            <person name="Shiryaev A."/>
            <person name="Soop K."/>
            <person name="Spirin V."/>
            <person name="Szebenyi C."/>
            <person name="Tomsovsky M."/>
            <person name="Tulloss R.E."/>
            <person name="Uehling J."/>
            <person name="Grigoriev I.V."/>
            <person name="Vagvolgyi C."/>
            <person name="Papp T."/>
            <person name="Martin F.M."/>
            <person name="Miettinen O."/>
            <person name="Hibbett D.S."/>
            <person name="Nagy L.G."/>
        </authorList>
    </citation>
    <scope>NUCLEOTIDE SEQUENCE [LARGE SCALE GENOMIC DNA]</scope>
    <source>
        <strain evidence="6 7">CBS 121175</strain>
    </source>
</reference>
<dbReference type="STRING" id="230819.A0A5C3LAY1"/>
<keyword evidence="2 5" id="KW-0812">Transmembrane</keyword>
<keyword evidence="3 5" id="KW-1133">Transmembrane helix</keyword>
<feature type="transmembrane region" description="Helical" evidence="5">
    <location>
        <begin position="111"/>
        <end position="134"/>
    </location>
</feature>
<sequence>MFARVTPFLLFSAFLLLLLVTLSAPIIDAIYLFRLTLDADSSIPGTSAAAAVQFGVFGYCVSDVEASVLGFGRNRAATCSSPRLGYTVGDTVRRVLRADRLDDFITRTTTAVLVLNPIATAFAFVAFLASLFMLRRERAFTRSRIGRHTTSVETTRTSRLASFLTSGFALLAALLATATFFANIAVVAILRNRLRDSGIDDIRADWGNGVWMTLGAAIALWIAVVGALCGICSCGRSRKTVY</sequence>
<evidence type="ECO:0008006" key="8">
    <source>
        <dbReference type="Google" id="ProtNLM"/>
    </source>
</evidence>
<dbReference type="GO" id="GO:0035838">
    <property type="term" value="C:growing cell tip"/>
    <property type="evidence" value="ECO:0007669"/>
    <property type="project" value="TreeGrafter"/>
</dbReference>
<feature type="transmembrane region" description="Helical" evidence="5">
    <location>
        <begin position="210"/>
        <end position="232"/>
    </location>
</feature>
<evidence type="ECO:0000256" key="3">
    <source>
        <dbReference type="ARBA" id="ARBA00022989"/>
    </source>
</evidence>
<dbReference type="OrthoDB" id="2354757at2759"/>
<dbReference type="PANTHER" id="PTHR28013:SF3">
    <property type="entry name" value="PROTEIN DCV1-RELATED"/>
    <property type="match status" value="1"/>
</dbReference>
<proteinExistence type="predicted"/>
<evidence type="ECO:0000256" key="2">
    <source>
        <dbReference type="ARBA" id="ARBA00022692"/>
    </source>
</evidence>
<dbReference type="InterPro" id="IPR051380">
    <property type="entry name" value="pH-response_reg_palI/RIM9"/>
</dbReference>
<dbReference type="GO" id="GO:0032153">
    <property type="term" value="C:cell division site"/>
    <property type="evidence" value="ECO:0007669"/>
    <property type="project" value="TreeGrafter"/>
</dbReference>
<dbReference type="GO" id="GO:0005886">
    <property type="term" value="C:plasma membrane"/>
    <property type="evidence" value="ECO:0007669"/>
    <property type="project" value="InterPro"/>
</dbReference>
<evidence type="ECO:0000256" key="1">
    <source>
        <dbReference type="ARBA" id="ARBA00004141"/>
    </source>
</evidence>
<feature type="transmembrane region" description="Helical" evidence="5">
    <location>
        <begin position="168"/>
        <end position="190"/>
    </location>
</feature>
<accession>A0A5C3LAY1</accession>
<keyword evidence="7" id="KW-1185">Reference proteome</keyword>
<gene>
    <name evidence="6" type="ORF">FA15DRAFT_663124</name>
</gene>
<keyword evidence="4 5" id="KW-0472">Membrane</keyword>
<protein>
    <recommendedName>
        <fullName evidence="8">Pali-domain-containing protein</fullName>
    </recommendedName>
</protein>
<dbReference type="InterPro" id="IPR009571">
    <property type="entry name" value="SUR7/Rim9-like_fungi"/>
</dbReference>
<dbReference type="EMBL" id="ML210147">
    <property type="protein sequence ID" value="TFK29845.1"/>
    <property type="molecule type" value="Genomic_DNA"/>
</dbReference>
<dbReference type="PANTHER" id="PTHR28013">
    <property type="entry name" value="PROTEIN DCV1-RELATED"/>
    <property type="match status" value="1"/>
</dbReference>
<dbReference type="Proteomes" id="UP000307440">
    <property type="component" value="Unassembled WGS sequence"/>
</dbReference>
<evidence type="ECO:0000313" key="7">
    <source>
        <dbReference type="Proteomes" id="UP000307440"/>
    </source>
</evidence>